<reference evidence="2" key="1">
    <citation type="submission" date="2020-11" db="EMBL/GenBank/DDBJ databases">
        <authorList>
            <consortium name="DOE Joint Genome Institute"/>
            <person name="Ahrendt S."/>
            <person name="Riley R."/>
            <person name="Andreopoulos W."/>
            <person name="Labutti K."/>
            <person name="Pangilinan J."/>
            <person name="Ruiz-Duenas F.J."/>
            <person name="Barrasa J.M."/>
            <person name="Sanchez-Garcia M."/>
            <person name="Camarero S."/>
            <person name="Miyauchi S."/>
            <person name="Serrano A."/>
            <person name="Linde D."/>
            <person name="Babiker R."/>
            <person name="Drula E."/>
            <person name="Ayuso-Fernandez I."/>
            <person name="Pacheco R."/>
            <person name="Padilla G."/>
            <person name="Ferreira P."/>
            <person name="Barriuso J."/>
            <person name="Kellner H."/>
            <person name="Castanera R."/>
            <person name="Alfaro M."/>
            <person name="Ramirez L."/>
            <person name="Pisabarro A.G."/>
            <person name="Kuo A."/>
            <person name="Tritt A."/>
            <person name="Lipzen A."/>
            <person name="He G."/>
            <person name="Yan M."/>
            <person name="Ng V."/>
            <person name="Cullen D."/>
            <person name="Martin F."/>
            <person name="Rosso M.-N."/>
            <person name="Henrissat B."/>
            <person name="Hibbett D."/>
            <person name="Martinez A.T."/>
            <person name="Grigoriev I.V."/>
        </authorList>
    </citation>
    <scope>NUCLEOTIDE SEQUENCE</scope>
    <source>
        <strain evidence="2">CIRM-BRFM 674</strain>
    </source>
</reference>
<dbReference type="EMBL" id="MU155428">
    <property type="protein sequence ID" value="KAF9473628.1"/>
    <property type="molecule type" value="Genomic_DNA"/>
</dbReference>
<evidence type="ECO:0000313" key="3">
    <source>
        <dbReference type="Proteomes" id="UP000807469"/>
    </source>
</evidence>
<feature type="compositionally biased region" description="Polar residues" evidence="1">
    <location>
        <begin position="14"/>
        <end position="27"/>
    </location>
</feature>
<name>A0A9P5YPP6_9AGAR</name>
<dbReference type="AlphaFoldDB" id="A0A9P5YPP6"/>
<feature type="region of interest" description="Disordered" evidence="1">
    <location>
        <begin position="1"/>
        <end position="32"/>
    </location>
</feature>
<proteinExistence type="predicted"/>
<organism evidence="2 3">
    <name type="scientific">Pholiota conissans</name>
    <dbReference type="NCBI Taxonomy" id="109636"/>
    <lineage>
        <taxon>Eukaryota</taxon>
        <taxon>Fungi</taxon>
        <taxon>Dikarya</taxon>
        <taxon>Basidiomycota</taxon>
        <taxon>Agaricomycotina</taxon>
        <taxon>Agaricomycetes</taxon>
        <taxon>Agaricomycetidae</taxon>
        <taxon>Agaricales</taxon>
        <taxon>Agaricineae</taxon>
        <taxon>Strophariaceae</taxon>
        <taxon>Pholiota</taxon>
    </lineage>
</organism>
<evidence type="ECO:0000313" key="2">
    <source>
        <dbReference type="EMBL" id="KAF9473628.1"/>
    </source>
</evidence>
<accession>A0A9P5YPP6</accession>
<dbReference type="Proteomes" id="UP000807469">
    <property type="component" value="Unassembled WGS sequence"/>
</dbReference>
<protein>
    <submittedName>
        <fullName evidence="2">Uncharacterized protein</fullName>
    </submittedName>
</protein>
<gene>
    <name evidence="2" type="ORF">BDN70DRAFT_899630</name>
</gene>
<keyword evidence="3" id="KW-1185">Reference proteome</keyword>
<sequence>MQRPDTHLAGAASNDANVNANTLNAPPSISEEHSVPRAPIQLFLLLSWDARMQVRVFQRRSLGLGALRQTVDGRLRNGSWFHWHLAENATPPNQAPHSSSSASCTGPYYFQESLPRFSDTATFAPSFCLIIQLNALPPLVEAEVDVNHGWSEGKCDVLGKGIVHTNATVDGLGQRFGD</sequence>
<evidence type="ECO:0000256" key="1">
    <source>
        <dbReference type="SAM" id="MobiDB-lite"/>
    </source>
</evidence>
<comment type="caution">
    <text evidence="2">The sequence shown here is derived from an EMBL/GenBank/DDBJ whole genome shotgun (WGS) entry which is preliminary data.</text>
</comment>